<dbReference type="GO" id="GO:0044718">
    <property type="term" value="P:siderophore transmembrane transport"/>
    <property type="evidence" value="ECO:0007669"/>
    <property type="project" value="TreeGrafter"/>
</dbReference>
<dbReference type="InterPro" id="IPR012910">
    <property type="entry name" value="Plug_dom"/>
</dbReference>
<accession>A0A382JSJ7</accession>
<feature type="region of interest" description="Disordered" evidence="2">
    <location>
        <begin position="218"/>
        <end position="239"/>
    </location>
</feature>
<dbReference type="SUPFAM" id="SSF56935">
    <property type="entry name" value="Porins"/>
    <property type="match status" value="1"/>
</dbReference>
<dbReference type="PROSITE" id="PS52016">
    <property type="entry name" value="TONB_DEPENDENT_REC_3"/>
    <property type="match status" value="1"/>
</dbReference>
<proteinExistence type="predicted"/>
<dbReference type="PANTHER" id="PTHR30069">
    <property type="entry name" value="TONB-DEPENDENT OUTER MEMBRANE RECEPTOR"/>
    <property type="match status" value="1"/>
</dbReference>
<dbReference type="Pfam" id="PF07715">
    <property type="entry name" value="Plug"/>
    <property type="match status" value="1"/>
</dbReference>
<dbReference type="InterPro" id="IPR008969">
    <property type="entry name" value="CarboxyPept-like_regulatory"/>
</dbReference>
<dbReference type="InterPro" id="IPR039426">
    <property type="entry name" value="TonB-dep_rcpt-like"/>
</dbReference>
<evidence type="ECO:0000313" key="4">
    <source>
        <dbReference type="EMBL" id="SVC15070.1"/>
    </source>
</evidence>
<protein>
    <recommendedName>
        <fullName evidence="3">TonB-dependent receptor plug domain-containing protein</fullName>
    </recommendedName>
</protein>
<gene>
    <name evidence="4" type="ORF">METZ01_LOCUS267924</name>
</gene>
<sequence>MATSWSFAQAQNLANGNAAGTATLSAERAQASLAASLGISTEAEAVQGSLTGLVTDAASGRAMSAAQVFIAGTGLGSLTNASGRYLIVNVPAGQHTLRVELIGYAASEQTVNVSEGSATAADFQLEEVALALDEIVVTGTAGQARRREVGNTIAQVKIDEIAEPVAGIGELLQARVTGARIQFSSGNSGSGPDIRLRGNTSTALSNQPLIYIDGMRAKSEPTSSQNGAEDPYSPLNDLNPDDIDRIEIVKGPAATTLYGSEAAAGVIQIFTKSGGNGAPQWTAETQQGYAYFRPFGTDEVPYMWLDQVFRNGYR</sequence>
<dbReference type="SUPFAM" id="SSF49464">
    <property type="entry name" value="Carboxypeptidase regulatory domain-like"/>
    <property type="match status" value="1"/>
</dbReference>
<dbReference type="AlphaFoldDB" id="A0A382JSJ7"/>
<keyword evidence="1" id="KW-0732">Signal</keyword>
<evidence type="ECO:0000259" key="3">
    <source>
        <dbReference type="Pfam" id="PF07715"/>
    </source>
</evidence>
<dbReference type="Gene3D" id="2.60.40.1120">
    <property type="entry name" value="Carboxypeptidase-like, regulatory domain"/>
    <property type="match status" value="1"/>
</dbReference>
<dbReference type="Gene3D" id="2.170.130.10">
    <property type="entry name" value="TonB-dependent receptor, plug domain"/>
    <property type="match status" value="1"/>
</dbReference>
<feature type="non-terminal residue" evidence="4">
    <location>
        <position position="314"/>
    </location>
</feature>
<dbReference type="GO" id="GO:0009279">
    <property type="term" value="C:cell outer membrane"/>
    <property type="evidence" value="ECO:0007669"/>
    <property type="project" value="TreeGrafter"/>
</dbReference>
<dbReference type="EMBL" id="UINC01076165">
    <property type="protein sequence ID" value="SVC15070.1"/>
    <property type="molecule type" value="Genomic_DNA"/>
</dbReference>
<evidence type="ECO:0000256" key="1">
    <source>
        <dbReference type="ARBA" id="ARBA00022729"/>
    </source>
</evidence>
<dbReference type="PANTHER" id="PTHR30069:SF29">
    <property type="entry name" value="HEMOGLOBIN AND HEMOGLOBIN-HAPTOGLOBIN-BINDING PROTEIN 1-RELATED"/>
    <property type="match status" value="1"/>
</dbReference>
<organism evidence="4">
    <name type="scientific">marine metagenome</name>
    <dbReference type="NCBI Taxonomy" id="408172"/>
    <lineage>
        <taxon>unclassified sequences</taxon>
        <taxon>metagenomes</taxon>
        <taxon>ecological metagenomes</taxon>
    </lineage>
</organism>
<feature type="domain" description="TonB-dependent receptor plug" evidence="3">
    <location>
        <begin position="147"/>
        <end position="266"/>
    </location>
</feature>
<dbReference type="InterPro" id="IPR037066">
    <property type="entry name" value="Plug_dom_sf"/>
</dbReference>
<reference evidence="4" key="1">
    <citation type="submission" date="2018-05" db="EMBL/GenBank/DDBJ databases">
        <authorList>
            <person name="Lanie J.A."/>
            <person name="Ng W.-L."/>
            <person name="Kazmierczak K.M."/>
            <person name="Andrzejewski T.M."/>
            <person name="Davidsen T.M."/>
            <person name="Wayne K.J."/>
            <person name="Tettelin H."/>
            <person name="Glass J.I."/>
            <person name="Rusch D."/>
            <person name="Podicherti R."/>
            <person name="Tsui H.-C.T."/>
            <person name="Winkler M.E."/>
        </authorList>
    </citation>
    <scope>NUCLEOTIDE SEQUENCE</scope>
</reference>
<dbReference type="Pfam" id="PF13715">
    <property type="entry name" value="CarbopepD_reg_2"/>
    <property type="match status" value="1"/>
</dbReference>
<evidence type="ECO:0000256" key="2">
    <source>
        <dbReference type="SAM" id="MobiDB-lite"/>
    </source>
</evidence>
<dbReference type="GO" id="GO:0015344">
    <property type="term" value="F:siderophore uptake transmembrane transporter activity"/>
    <property type="evidence" value="ECO:0007669"/>
    <property type="project" value="TreeGrafter"/>
</dbReference>
<name>A0A382JSJ7_9ZZZZ</name>